<reference evidence="4 5" key="1">
    <citation type="submission" date="2021-03" db="EMBL/GenBank/DDBJ databases">
        <title>Genomic Encyclopedia of Type Strains, Phase IV (KMG-IV): sequencing the most valuable type-strain genomes for metagenomic binning, comparative biology and taxonomic classification.</title>
        <authorList>
            <person name="Goeker M."/>
        </authorList>
    </citation>
    <scope>NUCLEOTIDE SEQUENCE [LARGE SCALE GENOMIC DNA]</scope>
    <source>
        <strain evidence="4 5">DSM 26675</strain>
    </source>
</reference>
<organism evidence="4 5">
    <name type="scientific">Cytobacillus eiseniae</name>
    <dbReference type="NCBI Taxonomy" id="762947"/>
    <lineage>
        <taxon>Bacteria</taxon>
        <taxon>Bacillati</taxon>
        <taxon>Bacillota</taxon>
        <taxon>Bacilli</taxon>
        <taxon>Bacillales</taxon>
        <taxon>Bacillaceae</taxon>
        <taxon>Cytobacillus</taxon>
    </lineage>
</organism>
<evidence type="ECO:0000256" key="2">
    <source>
        <dbReference type="PROSITE-ProRule" id="PRU00703"/>
    </source>
</evidence>
<dbReference type="CDD" id="cd02205">
    <property type="entry name" value="CBS_pair_SF"/>
    <property type="match status" value="1"/>
</dbReference>
<evidence type="ECO:0000259" key="3">
    <source>
        <dbReference type="PROSITE" id="PS51371"/>
    </source>
</evidence>
<protein>
    <submittedName>
        <fullName evidence="4">Transcriptional regulator</fullName>
    </submittedName>
</protein>
<dbReference type="InterPro" id="IPR017036">
    <property type="entry name" value="Lmo0553-like"/>
</dbReference>
<evidence type="ECO:0000256" key="1">
    <source>
        <dbReference type="ARBA" id="ARBA00022737"/>
    </source>
</evidence>
<evidence type="ECO:0000313" key="4">
    <source>
        <dbReference type="EMBL" id="MBP2240709.1"/>
    </source>
</evidence>
<proteinExistence type="predicted"/>
<keyword evidence="5" id="KW-1185">Reference proteome</keyword>
<dbReference type="PANTHER" id="PTHR48108:SF26">
    <property type="entry name" value="CBS DOMAIN-CONTAINING PROTEIN DDB_G0289609"/>
    <property type="match status" value="1"/>
</dbReference>
<comment type="caution">
    <text evidence="4">The sequence shown here is derived from an EMBL/GenBank/DDBJ whole genome shotgun (WGS) entry which is preliminary data.</text>
</comment>
<dbReference type="EMBL" id="JAGIKZ010000005">
    <property type="protein sequence ID" value="MBP2240709.1"/>
    <property type="molecule type" value="Genomic_DNA"/>
</dbReference>
<accession>A0ABS4RDC2</accession>
<gene>
    <name evidence="4" type="ORF">J2Z40_001268</name>
</gene>
<dbReference type="Gene3D" id="3.10.580.10">
    <property type="entry name" value="CBS-domain"/>
    <property type="match status" value="1"/>
</dbReference>
<dbReference type="PIRSF" id="PIRSF035040">
    <property type="entry name" value="UCP035040_CBS_Lmo0553"/>
    <property type="match status" value="1"/>
</dbReference>
<keyword evidence="1" id="KW-0677">Repeat</keyword>
<dbReference type="Proteomes" id="UP001519293">
    <property type="component" value="Unassembled WGS sequence"/>
</dbReference>
<feature type="domain" description="CBS" evidence="3">
    <location>
        <begin position="7"/>
        <end position="66"/>
    </location>
</feature>
<dbReference type="InterPro" id="IPR046342">
    <property type="entry name" value="CBS_dom_sf"/>
</dbReference>
<name>A0ABS4RDC2_9BACI</name>
<dbReference type="RefSeq" id="WP_066395567.1">
    <property type="nucleotide sequence ID" value="NZ_JAGIKZ010000005.1"/>
</dbReference>
<sequence length="210" mass="24279">MFVKSVLIPKYKSYTIDHNKSVKEALEQLEANHIDGLPVLDGETYVGIVTRYGIYENYFSANIMKEDYLQNTKVKDIATHKDHYLKGNEIFENTLIDLKDFPLLAVLDEKQKFQGIVTRYDVLAQFQSAFGMNKPGIRIAFTSSEIEGRLAKLSDIAHQYHEHIISIVTFDETDKLIRRIVMKVEKNDNINQFIKKLENSGFRILDVTED</sequence>
<dbReference type="InterPro" id="IPR000644">
    <property type="entry name" value="CBS_dom"/>
</dbReference>
<dbReference type="InterPro" id="IPR051462">
    <property type="entry name" value="CBS_domain-containing"/>
</dbReference>
<keyword evidence="2" id="KW-0129">CBS domain</keyword>
<dbReference type="PANTHER" id="PTHR48108">
    <property type="entry name" value="CBS DOMAIN-CONTAINING PROTEIN CBSX2, CHLOROPLASTIC"/>
    <property type="match status" value="1"/>
</dbReference>
<evidence type="ECO:0000313" key="5">
    <source>
        <dbReference type="Proteomes" id="UP001519293"/>
    </source>
</evidence>
<dbReference type="PROSITE" id="PS51371">
    <property type="entry name" value="CBS"/>
    <property type="match status" value="1"/>
</dbReference>
<dbReference type="SUPFAM" id="SSF54631">
    <property type="entry name" value="CBS-domain pair"/>
    <property type="match status" value="1"/>
</dbReference>
<dbReference type="Pfam" id="PF00571">
    <property type="entry name" value="CBS"/>
    <property type="match status" value="1"/>
</dbReference>